<sequence>MKNEKLDNIDTRILRALQRNGRLQNTELAEEVGLSNSACLRRVNILEEKGIIDRYVALLNPSKINCNFMIYVLGSFFEEDYKKRERFIFEMKLLPQIAECHLMAGDYDFILKVFVSDLEEFNKLKVNYLNKDIGIKNIKSEIILNTIKHSTELPL</sequence>
<dbReference type="PROSITE" id="PS50956">
    <property type="entry name" value="HTH_ASNC_2"/>
    <property type="match status" value="1"/>
</dbReference>
<dbReference type="SMART" id="SM00344">
    <property type="entry name" value="HTH_ASNC"/>
    <property type="match status" value="1"/>
</dbReference>
<dbReference type="GO" id="GO:0006355">
    <property type="term" value="P:regulation of DNA-templated transcription"/>
    <property type="evidence" value="ECO:0007669"/>
    <property type="project" value="UniProtKB-ARBA"/>
</dbReference>
<keyword evidence="3" id="KW-0804">Transcription</keyword>
<dbReference type="SUPFAM" id="SSF46785">
    <property type="entry name" value="Winged helix' DNA-binding domain"/>
    <property type="match status" value="1"/>
</dbReference>
<dbReference type="Gene3D" id="1.10.10.10">
    <property type="entry name" value="Winged helix-like DNA-binding domain superfamily/Winged helix DNA-binding domain"/>
    <property type="match status" value="1"/>
</dbReference>
<dbReference type="InterPro" id="IPR011008">
    <property type="entry name" value="Dimeric_a/b-barrel"/>
</dbReference>
<protein>
    <submittedName>
        <fullName evidence="5">Leucine-responsive regulatory protein</fullName>
    </submittedName>
</protein>
<evidence type="ECO:0000256" key="1">
    <source>
        <dbReference type="ARBA" id="ARBA00023015"/>
    </source>
</evidence>
<dbReference type="Pfam" id="PF01037">
    <property type="entry name" value="AsnC_trans_reg"/>
    <property type="match status" value="1"/>
</dbReference>
<keyword evidence="1" id="KW-0805">Transcription regulation</keyword>
<dbReference type="PANTHER" id="PTHR30154">
    <property type="entry name" value="LEUCINE-RESPONSIVE REGULATORY PROTEIN"/>
    <property type="match status" value="1"/>
</dbReference>
<dbReference type="PRINTS" id="PR00033">
    <property type="entry name" value="HTHASNC"/>
</dbReference>
<keyword evidence="2" id="KW-0238">DNA-binding</keyword>
<dbReference type="InterPro" id="IPR019888">
    <property type="entry name" value="Tscrpt_reg_AsnC-like"/>
</dbReference>
<dbReference type="Gene3D" id="3.30.70.920">
    <property type="match status" value="1"/>
</dbReference>
<name>A0A379C8H4_9PAST</name>
<dbReference type="GO" id="GO:0005829">
    <property type="term" value="C:cytosol"/>
    <property type="evidence" value="ECO:0007669"/>
    <property type="project" value="TreeGrafter"/>
</dbReference>
<dbReference type="InterPro" id="IPR000485">
    <property type="entry name" value="AsnC-type_HTH_dom"/>
</dbReference>
<evidence type="ECO:0000256" key="2">
    <source>
        <dbReference type="ARBA" id="ARBA00023125"/>
    </source>
</evidence>
<dbReference type="InterPro" id="IPR036388">
    <property type="entry name" value="WH-like_DNA-bd_sf"/>
</dbReference>
<dbReference type="InterPro" id="IPR036390">
    <property type="entry name" value="WH_DNA-bd_sf"/>
</dbReference>
<dbReference type="RefSeq" id="WP_115314992.1">
    <property type="nucleotide sequence ID" value="NZ_LWIF01000001.1"/>
</dbReference>
<dbReference type="CDD" id="cd00090">
    <property type="entry name" value="HTH_ARSR"/>
    <property type="match status" value="1"/>
</dbReference>
<dbReference type="EMBL" id="UGTA01000001">
    <property type="protein sequence ID" value="SUB58469.1"/>
    <property type="molecule type" value="Genomic_DNA"/>
</dbReference>
<dbReference type="InterPro" id="IPR011991">
    <property type="entry name" value="ArsR-like_HTH"/>
</dbReference>
<reference evidence="5 6" key="1">
    <citation type="submission" date="2018-06" db="EMBL/GenBank/DDBJ databases">
        <authorList>
            <consortium name="Pathogen Informatics"/>
            <person name="Doyle S."/>
        </authorList>
    </citation>
    <scope>NUCLEOTIDE SEQUENCE [LARGE SCALE GENOMIC DNA]</scope>
    <source>
        <strain evidence="5 6">NCTC12872</strain>
    </source>
</reference>
<dbReference type="InterPro" id="IPR019887">
    <property type="entry name" value="Tscrpt_reg_AsnC/Lrp_C"/>
</dbReference>
<dbReference type="Pfam" id="PF13412">
    <property type="entry name" value="HTH_24"/>
    <property type="match status" value="1"/>
</dbReference>
<accession>A0A379C8H4</accession>
<dbReference type="SUPFAM" id="SSF54909">
    <property type="entry name" value="Dimeric alpha+beta barrel"/>
    <property type="match status" value="1"/>
</dbReference>
<evidence type="ECO:0000313" key="5">
    <source>
        <dbReference type="EMBL" id="SUB58469.1"/>
    </source>
</evidence>
<dbReference type="Proteomes" id="UP000255417">
    <property type="component" value="Unassembled WGS sequence"/>
</dbReference>
<evidence type="ECO:0000259" key="4">
    <source>
        <dbReference type="PROSITE" id="PS50956"/>
    </source>
</evidence>
<proteinExistence type="predicted"/>
<evidence type="ECO:0000256" key="3">
    <source>
        <dbReference type="ARBA" id="ARBA00023163"/>
    </source>
</evidence>
<keyword evidence="6" id="KW-1185">Reference proteome</keyword>
<dbReference type="PANTHER" id="PTHR30154:SF34">
    <property type="entry name" value="TRANSCRIPTIONAL REGULATOR AZLB"/>
    <property type="match status" value="1"/>
</dbReference>
<gene>
    <name evidence="5" type="primary">lrp_1</name>
    <name evidence="5" type="ORF">NCTC12872_00432</name>
</gene>
<feature type="domain" description="HTH asnC-type" evidence="4">
    <location>
        <begin position="6"/>
        <end position="69"/>
    </location>
</feature>
<dbReference type="OrthoDB" id="166264at2"/>
<evidence type="ECO:0000313" key="6">
    <source>
        <dbReference type="Proteomes" id="UP000255417"/>
    </source>
</evidence>
<dbReference type="GO" id="GO:0043565">
    <property type="term" value="F:sequence-specific DNA binding"/>
    <property type="evidence" value="ECO:0007669"/>
    <property type="project" value="InterPro"/>
</dbReference>
<dbReference type="AlphaFoldDB" id="A0A379C8H4"/>
<dbReference type="GO" id="GO:0043200">
    <property type="term" value="P:response to amino acid"/>
    <property type="evidence" value="ECO:0007669"/>
    <property type="project" value="TreeGrafter"/>
</dbReference>
<organism evidence="5 6">
    <name type="scientific">Phocoenobacter uteri</name>
    <dbReference type="NCBI Taxonomy" id="146806"/>
    <lineage>
        <taxon>Bacteria</taxon>
        <taxon>Pseudomonadati</taxon>
        <taxon>Pseudomonadota</taxon>
        <taxon>Gammaproteobacteria</taxon>
        <taxon>Pasteurellales</taxon>
        <taxon>Pasteurellaceae</taxon>
        <taxon>Phocoenobacter</taxon>
    </lineage>
</organism>